<dbReference type="EMBL" id="CAJVPI010000049">
    <property type="protein sequence ID" value="CAG8466875.1"/>
    <property type="molecule type" value="Genomic_DNA"/>
</dbReference>
<keyword evidence="3" id="KW-1185">Reference proteome</keyword>
<dbReference type="OrthoDB" id="2406474at2759"/>
<proteinExistence type="predicted"/>
<gene>
    <name evidence="2" type="ORF">PBRASI_LOCUS875</name>
</gene>
<comment type="caution">
    <text evidence="2">The sequence shown here is derived from an EMBL/GenBank/DDBJ whole genome shotgun (WGS) entry which is preliminary data.</text>
</comment>
<protein>
    <submittedName>
        <fullName evidence="2">4881_t:CDS:1</fullName>
    </submittedName>
</protein>
<keyword evidence="1" id="KW-0472">Membrane</keyword>
<evidence type="ECO:0000256" key="1">
    <source>
        <dbReference type="SAM" id="Phobius"/>
    </source>
</evidence>
<reference evidence="2" key="1">
    <citation type="submission" date="2021-06" db="EMBL/GenBank/DDBJ databases">
        <authorList>
            <person name="Kallberg Y."/>
            <person name="Tangrot J."/>
            <person name="Rosling A."/>
        </authorList>
    </citation>
    <scope>NUCLEOTIDE SEQUENCE</scope>
    <source>
        <strain evidence="2">BR232B</strain>
    </source>
</reference>
<evidence type="ECO:0000313" key="3">
    <source>
        <dbReference type="Proteomes" id="UP000789739"/>
    </source>
</evidence>
<keyword evidence="1" id="KW-1133">Transmembrane helix</keyword>
<dbReference type="AlphaFoldDB" id="A0A9N8VWJ4"/>
<dbReference type="Proteomes" id="UP000789739">
    <property type="component" value="Unassembled WGS sequence"/>
</dbReference>
<keyword evidence="1" id="KW-0812">Transmembrane</keyword>
<evidence type="ECO:0000313" key="2">
    <source>
        <dbReference type="EMBL" id="CAG8466875.1"/>
    </source>
</evidence>
<feature type="transmembrane region" description="Helical" evidence="1">
    <location>
        <begin position="28"/>
        <end position="46"/>
    </location>
</feature>
<organism evidence="2 3">
    <name type="scientific">Paraglomus brasilianum</name>
    <dbReference type="NCBI Taxonomy" id="144538"/>
    <lineage>
        <taxon>Eukaryota</taxon>
        <taxon>Fungi</taxon>
        <taxon>Fungi incertae sedis</taxon>
        <taxon>Mucoromycota</taxon>
        <taxon>Glomeromycotina</taxon>
        <taxon>Glomeromycetes</taxon>
        <taxon>Paraglomerales</taxon>
        <taxon>Paraglomeraceae</taxon>
        <taxon>Paraglomus</taxon>
    </lineage>
</organism>
<sequence length="344" mass="38757">MEPISNVLTDKIPPRRSELFLIKKMRTLFLLIAYVCVAAFFAWKLYKLCQHETKLIYQMDYGDISAPSFNAFDLSFVNPFNDEAALIAIVLEITIVDAKYSGSDAYLAAWFGDKETISDLQNAASQTPIGLDYYYYLATAVVDNNYYLAKNQSYLFLFERKISKPLTQNALNVLSGKSDHNTIATISSLFVSYPYYLNDAGYASVTMKPKSYMVETETETPNLSIIDLFSAVGGIYAATIATYRCLYGADKIDPWGWVQNFPCIRYRVRSALRDSLSPNIPFTNTVLTKDCSIDEKVIAIEQRQLALELFLREYVVNVDNGVYGKIAAMSVVDTSAEKDDIEIT</sequence>
<accession>A0A9N8VWJ4</accession>
<name>A0A9N8VWJ4_9GLOM</name>